<dbReference type="Proteomes" id="UP000233458">
    <property type="component" value="Chromosome"/>
</dbReference>
<protein>
    <submittedName>
        <fullName evidence="1">Uncharacterized protein</fullName>
    </submittedName>
</protein>
<keyword evidence="2" id="KW-1185">Reference proteome</keyword>
<proteinExistence type="predicted"/>
<accession>A0ABN5FKP9</accession>
<evidence type="ECO:0000313" key="1">
    <source>
        <dbReference type="EMBL" id="AUG53947.1"/>
    </source>
</evidence>
<reference evidence="1 2" key="1">
    <citation type="submission" date="2017-10" db="EMBL/GenBank/DDBJ databases">
        <title>Biodiversity and function of Thalassospira species in the particle-attached aromatic-hydrocarbon-degrading consortia from the surface seawater of the China South Sea.</title>
        <authorList>
            <person name="Dong C."/>
            <person name="Liu R."/>
            <person name="Shao Z."/>
        </authorList>
    </citation>
    <scope>NUCLEOTIDE SEQUENCE [LARGE SCALE GENOMIC DNA]</scope>
    <source>
        <strain evidence="1 2">CSC3H3</strain>
    </source>
</reference>
<sequence>MAFDPNLPNTQQQDLESVLGAIRGNENNLNDRIKAQEDLSLATTKNEVTAARGSRATLNERLNVALDAQGNVKFDSLKNMTWIASGDVPTYVNAQSFTVPGDQTTKYLSGLVLRLMHGTTQIHSVVSVASYVAGTDKTTVSLQQTLLTPALSSILIGLASLGEVLYEEALLKAIPTEPAWRSETPPCLFDLAVPGQPLDAPFEFSRPGKGIGFNARGQYTMVENGTQRDWFDPETQEYKGKLTLPAYRSSCANWNATPTDLTGIQGPYGDANAIVSVQDDAEELGKIHILKQLLREGTLNGNVFKVDNSLGSSSVFVLVDGNTGSPGAVTTISAWCRTTNGGRVDMAGGFGAQNFTNTGYERIHKTVDLPDNKSGKCAIIAEAGSTVWFILNQCEVSAAPSFVPVITQGAAAVTTADVLTIGPVESTIVFDQDFTASINGVFPVNDCVISQDETRGLVVFSPTTGAVIAGIDVPASWQGKRFRLLFNADNGYSRSFHFIGAGGVKLGHRQINPGYAGDITIPYGTLELHLRADSVASNTDIHWADLKLTELIPFEGWDSNAKGHTFLIDAFSPLGTDSATNLMQVYDDTNTNTIEIYEFRHGDVKDIRSSYRVGTDRLFCDTTADASDELTVLRTEHETLSVKSASSPLQTTSAENRYPPGLCRILFGKLWWGPQSELTIKRFAVYNLPLSDSDLNAMVTK</sequence>
<dbReference type="RefSeq" id="WP_101285413.1">
    <property type="nucleotide sequence ID" value="NZ_CP024199.1"/>
</dbReference>
<dbReference type="EMBL" id="CP024199">
    <property type="protein sequence ID" value="AUG53947.1"/>
    <property type="molecule type" value="Genomic_DNA"/>
</dbReference>
<evidence type="ECO:0000313" key="2">
    <source>
        <dbReference type="Proteomes" id="UP000233458"/>
    </source>
</evidence>
<organism evidence="1 2">
    <name type="scientific">Thalassospira marina</name>
    <dbReference type="NCBI Taxonomy" id="2048283"/>
    <lineage>
        <taxon>Bacteria</taxon>
        <taxon>Pseudomonadati</taxon>
        <taxon>Pseudomonadota</taxon>
        <taxon>Alphaproteobacteria</taxon>
        <taxon>Rhodospirillales</taxon>
        <taxon>Thalassospiraceae</taxon>
        <taxon>Thalassospira</taxon>
    </lineage>
</organism>
<gene>
    <name evidence="1" type="ORF">CSC3H3_15385</name>
</gene>
<name>A0ABN5FKP9_9PROT</name>